<organism evidence="3 4">
    <name type="scientific">Ascoidea rubescens DSM 1968</name>
    <dbReference type="NCBI Taxonomy" id="1344418"/>
    <lineage>
        <taxon>Eukaryota</taxon>
        <taxon>Fungi</taxon>
        <taxon>Dikarya</taxon>
        <taxon>Ascomycota</taxon>
        <taxon>Saccharomycotina</taxon>
        <taxon>Saccharomycetes</taxon>
        <taxon>Ascoideaceae</taxon>
        <taxon>Ascoidea</taxon>
    </lineage>
</organism>
<evidence type="ECO:0000259" key="2">
    <source>
        <dbReference type="Pfam" id="PF12430"/>
    </source>
</evidence>
<feature type="region of interest" description="Disordered" evidence="1">
    <location>
        <begin position="227"/>
        <end position="247"/>
    </location>
</feature>
<dbReference type="PANTHER" id="PTHR15948">
    <property type="entry name" value="G-PROTEIN COUPLED RECEPTOR 89-RELATED"/>
    <property type="match status" value="1"/>
</dbReference>
<gene>
    <name evidence="3" type="ORF">ASCRUDRAFT_78331</name>
</gene>
<name>A0A1D2V8B0_9ASCO</name>
<feature type="compositionally biased region" description="Basic and acidic residues" evidence="1">
    <location>
        <begin position="232"/>
        <end position="245"/>
    </location>
</feature>
<dbReference type="InterPro" id="IPR025969">
    <property type="entry name" value="ABA_GPCR_dom"/>
</dbReference>
<dbReference type="OrthoDB" id="264392at2759"/>
<proteinExistence type="predicted"/>
<dbReference type="PANTHER" id="PTHR15948:SF0">
    <property type="entry name" value="GOLGI PH REGULATOR A-RELATED"/>
    <property type="match status" value="1"/>
</dbReference>
<evidence type="ECO:0000313" key="4">
    <source>
        <dbReference type="Proteomes" id="UP000095038"/>
    </source>
</evidence>
<keyword evidence="4" id="KW-1185">Reference proteome</keyword>
<accession>A0A1D2V8B0</accession>
<dbReference type="Proteomes" id="UP000095038">
    <property type="component" value="Unassembled WGS sequence"/>
</dbReference>
<protein>
    <recommendedName>
        <fullName evidence="2">Abscisic acid G-protein coupled receptor-like domain-containing protein</fullName>
    </recommendedName>
</protein>
<dbReference type="FunCoup" id="A0A1D2V8B0">
    <property type="interactions" value="150"/>
</dbReference>
<reference evidence="4" key="1">
    <citation type="submission" date="2016-05" db="EMBL/GenBank/DDBJ databases">
        <title>Comparative genomics of biotechnologically important yeasts.</title>
        <authorList>
            <consortium name="DOE Joint Genome Institute"/>
            <person name="Riley R."/>
            <person name="Haridas S."/>
            <person name="Wolfe K.H."/>
            <person name="Lopes M.R."/>
            <person name="Hittinger C.T."/>
            <person name="Goker M."/>
            <person name="Salamov A."/>
            <person name="Wisecaver J."/>
            <person name="Long T.M."/>
            <person name="Aerts A.L."/>
            <person name="Barry K."/>
            <person name="Choi C."/>
            <person name="Clum A."/>
            <person name="Coughlan A.Y."/>
            <person name="Deshpande S."/>
            <person name="Douglass A.P."/>
            <person name="Hanson S.J."/>
            <person name="Klenk H.-P."/>
            <person name="Labutti K."/>
            <person name="Lapidus A."/>
            <person name="Lindquist E."/>
            <person name="Lipzen A."/>
            <person name="Meier-Kolthoff J.P."/>
            <person name="Ohm R.A."/>
            <person name="Otillar R.P."/>
            <person name="Pangilinan J."/>
            <person name="Peng Y."/>
            <person name="Rokas A."/>
            <person name="Rosa C.A."/>
            <person name="Scheuner C."/>
            <person name="Sibirny A.A."/>
            <person name="Slot J.C."/>
            <person name="Stielow J.B."/>
            <person name="Sun H."/>
            <person name="Kurtzman C.P."/>
            <person name="Blackwell M."/>
            <person name="Grigoriev I.V."/>
            <person name="Jeffries T.W."/>
        </authorList>
    </citation>
    <scope>NUCLEOTIDE SEQUENCE [LARGE SCALE GENOMIC DNA]</scope>
    <source>
        <strain evidence="4">DSM 1968</strain>
    </source>
</reference>
<dbReference type="Pfam" id="PF12430">
    <property type="entry name" value="ABA_GPCR"/>
    <property type="match status" value="1"/>
</dbReference>
<dbReference type="RefSeq" id="XP_020044186.1">
    <property type="nucleotide sequence ID" value="XM_020194216.1"/>
</dbReference>
<dbReference type="EMBL" id="KV454501">
    <property type="protein sequence ID" value="ODV57879.1"/>
    <property type="molecule type" value="Genomic_DNA"/>
</dbReference>
<evidence type="ECO:0000313" key="3">
    <source>
        <dbReference type="EMBL" id="ODV57879.1"/>
    </source>
</evidence>
<dbReference type="GeneID" id="30967852"/>
<dbReference type="STRING" id="1344418.A0A1D2V8B0"/>
<evidence type="ECO:0000256" key="1">
    <source>
        <dbReference type="SAM" id="MobiDB-lite"/>
    </source>
</evidence>
<dbReference type="AlphaFoldDB" id="A0A1D2V8B0"/>
<sequence length="366" mass="42165">MSPYLNPLSNNQNNYHQRKISIDRKSSQNNTNNIQNKIFSKINIFNYKTKNQISNDQIQINELQLEIKTLSSLKNNLYYDIANILQKIDQLKFDQTLLGKLILLGKKIFSVYCVYRLISIFFIKLPNQIYKNYYSTLDPESTSSIDDNVHNNNNNDQIIQDALAVSLSKIIISLFNLKTVDENLLSNQIGFLLSTGLFCCSFSSVLNTFVSFSKLLPIKIKNSSNELNNDNDNAKKSEKISKGYNDDDENQQSLLSISRNLVVAELTGIYVLATSLMIRSNLSKSLSNAITKIFKIPLNVLLLDELFDKVFAISVVITIILLQIEKSFNNLKYNFFDNDDKFMEMKTNYNEFFYDEENIIENNIKM</sequence>
<dbReference type="InterPro" id="IPR015672">
    <property type="entry name" value="GPHR/GTG"/>
</dbReference>
<feature type="domain" description="Abscisic acid G-protein coupled receptor-like" evidence="2">
    <location>
        <begin position="94"/>
        <end position="325"/>
    </location>
</feature>
<dbReference type="InParanoid" id="A0A1D2V8B0"/>